<protein>
    <recommendedName>
        <fullName evidence="4">PCI domain-containing protein</fullName>
    </recommendedName>
</protein>
<comment type="caution">
    <text evidence="2">The sequence shown here is derived from an EMBL/GenBank/DDBJ whole genome shotgun (WGS) entry which is preliminary data.</text>
</comment>
<dbReference type="AlphaFoldDB" id="A0AAV7VSD1"/>
<sequence length="276" mass="30951">MTKDKQPPGTKQSTIDKYAQPKGALQTPGTDISPTSTPDNAMLMGAIMQSSDMLDARIKAAGSDVALLCEDLRKAVEVDISYCVREGRHIIHDLEDYEVQFQDLEVYGSQVGGEAVRRQVGLAQLYRQLLLKEAKHTRQTTQSRIYQWGDKLRRLLPRLCQAESRLMALLLLRYMQETQLVVYYRAVYALRNMLPLEQVVDFVDALPLKTLKDAAHNHLDEALSEAEIIAALSGFQSRKAPSPNGLPGEFCKVFMPELRNHFLEGVHAIATVLPSE</sequence>
<name>A0AAV7VSD1_PLEWA</name>
<proteinExistence type="predicted"/>
<evidence type="ECO:0000256" key="1">
    <source>
        <dbReference type="SAM" id="MobiDB-lite"/>
    </source>
</evidence>
<keyword evidence="3" id="KW-1185">Reference proteome</keyword>
<organism evidence="2 3">
    <name type="scientific">Pleurodeles waltl</name>
    <name type="common">Iberian ribbed newt</name>
    <dbReference type="NCBI Taxonomy" id="8319"/>
    <lineage>
        <taxon>Eukaryota</taxon>
        <taxon>Metazoa</taxon>
        <taxon>Chordata</taxon>
        <taxon>Craniata</taxon>
        <taxon>Vertebrata</taxon>
        <taxon>Euteleostomi</taxon>
        <taxon>Amphibia</taxon>
        <taxon>Batrachia</taxon>
        <taxon>Caudata</taxon>
        <taxon>Salamandroidea</taxon>
        <taxon>Salamandridae</taxon>
        <taxon>Pleurodelinae</taxon>
        <taxon>Pleurodeles</taxon>
    </lineage>
</organism>
<evidence type="ECO:0008006" key="4">
    <source>
        <dbReference type="Google" id="ProtNLM"/>
    </source>
</evidence>
<reference evidence="2" key="1">
    <citation type="journal article" date="2022" name="bioRxiv">
        <title>Sequencing and chromosome-scale assembly of the giantPleurodeles waltlgenome.</title>
        <authorList>
            <person name="Brown T."/>
            <person name="Elewa A."/>
            <person name="Iarovenko S."/>
            <person name="Subramanian E."/>
            <person name="Araus A.J."/>
            <person name="Petzold A."/>
            <person name="Susuki M."/>
            <person name="Suzuki K.-i.T."/>
            <person name="Hayashi T."/>
            <person name="Toyoda A."/>
            <person name="Oliveira C."/>
            <person name="Osipova E."/>
            <person name="Leigh N.D."/>
            <person name="Simon A."/>
            <person name="Yun M.H."/>
        </authorList>
    </citation>
    <scope>NUCLEOTIDE SEQUENCE</scope>
    <source>
        <strain evidence="2">20211129_DDA</strain>
        <tissue evidence="2">Liver</tissue>
    </source>
</reference>
<gene>
    <name evidence="2" type="ORF">NDU88_006926</name>
</gene>
<feature type="compositionally biased region" description="Polar residues" evidence="1">
    <location>
        <begin position="27"/>
        <end position="36"/>
    </location>
</feature>
<evidence type="ECO:0000313" key="2">
    <source>
        <dbReference type="EMBL" id="KAJ1203132.1"/>
    </source>
</evidence>
<feature type="region of interest" description="Disordered" evidence="1">
    <location>
        <begin position="1"/>
        <end position="36"/>
    </location>
</feature>
<dbReference type="Proteomes" id="UP001066276">
    <property type="component" value="Chromosome 2_1"/>
</dbReference>
<evidence type="ECO:0000313" key="3">
    <source>
        <dbReference type="Proteomes" id="UP001066276"/>
    </source>
</evidence>
<accession>A0AAV7VSD1</accession>
<dbReference type="EMBL" id="JANPWB010000003">
    <property type="protein sequence ID" value="KAJ1203132.1"/>
    <property type="molecule type" value="Genomic_DNA"/>
</dbReference>